<dbReference type="AlphaFoldDB" id="A0A9P6T9R7"/>
<evidence type="ECO:0000313" key="1">
    <source>
        <dbReference type="EMBL" id="KAG0143874.1"/>
    </source>
</evidence>
<accession>A0A9P6T9R7</accession>
<gene>
    <name evidence="1" type="ORF">CROQUDRAFT_95728</name>
</gene>
<dbReference type="EMBL" id="MU167308">
    <property type="protein sequence ID" value="KAG0143874.1"/>
    <property type="molecule type" value="Genomic_DNA"/>
</dbReference>
<dbReference type="Proteomes" id="UP000886653">
    <property type="component" value="Unassembled WGS sequence"/>
</dbReference>
<reference evidence="1" key="1">
    <citation type="submission" date="2013-11" db="EMBL/GenBank/DDBJ databases">
        <title>Genome sequence of the fusiform rust pathogen reveals effectors for host alternation and coevolution with pine.</title>
        <authorList>
            <consortium name="DOE Joint Genome Institute"/>
            <person name="Smith K."/>
            <person name="Pendleton A."/>
            <person name="Kubisiak T."/>
            <person name="Anderson C."/>
            <person name="Salamov A."/>
            <person name="Aerts A."/>
            <person name="Riley R."/>
            <person name="Clum A."/>
            <person name="Lindquist E."/>
            <person name="Ence D."/>
            <person name="Campbell M."/>
            <person name="Kronenberg Z."/>
            <person name="Feau N."/>
            <person name="Dhillon B."/>
            <person name="Hamelin R."/>
            <person name="Burleigh J."/>
            <person name="Smith J."/>
            <person name="Yandell M."/>
            <person name="Nelson C."/>
            <person name="Grigoriev I."/>
            <person name="Davis J."/>
        </authorList>
    </citation>
    <scope>NUCLEOTIDE SEQUENCE</scope>
    <source>
        <strain evidence="1">G11</strain>
    </source>
</reference>
<keyword evidence="2" id="KW-1185">Reference proteome</keyword>
<comment type="caution">
    <text evidence="1">The sequence shown here is derived from an EMBL/GenBank/DDBJ whole genome shotgun (WGS) entry which is preliminary data.</text>
</comment>
<protein>
    <submittedName>
        <fullName evidence="1">Uncharacterized protein</fullName>
    </submittedName>
</protein>
<evidence type="ECO:0000313" key="2">
    <source>
        <dbReference type="Proteomes" id="UP000886653"/>
    </source>
</evidence>
<name>A0A9P6T9R7_9BASI</name>
<organism evidence="1 2">
    <name type="scientific">Cronartium quercuum f. sp. fusiforme G11</name>
    <dbReference type="NCBI Taxonomy" id="708437"/>
    <lineage>
        <taxon>Eukaryota</taxon>
        <taxon>Fungi</taxon>
        <taxon>Dikarya</taxon>
        <taxon>Basidiomycota</taxon>
        <taxon>Pucciniomycotina</taxon>
        <taxon>Pucciniomycetes</taxon>
        <taxon>Pucciniales</taxon>
        <taxon>Coleosporiaceae</taxon>
        <taxon>Cronartium</taxon>
    </lineage>
</organism>
<sequence length="489" mass="56931">MKHWDVRGFIKTLSSIIGKFKDVGDGELRSETFTEQVLTLPEKWVKIWTLALVSFSGSRGMISSFFYFGKAQLKGTTLARITDTTMATLSSKEIRKMAQNVKGTLVDDLKKWNQHYEMGTERGSRAKDLIDRFSKIKDITIWDGADLEHLVHEITKYMENITETDNDHLLQVNLEMIKCIGYFNPNAQRYFVKKFIQQEKKKNQSFNVTPLERLIKAVPFHLPSFWGHFNTLARYNEFVDQVKFECTEALEKIEVLEYLKDAVEARALPADLQVRLERVEAELKNQPFKAQWPMIDKGYFEDTLQVIRNCELIIAYGAIQPGQSAYDTLQPVVKTVYMTLNHLWKFNIQDQFARKFLMDLLIAKDIQRSIYLHVLCDPEFKRKNSQREMLDEFGLIKILDDSMKNHLENGMVTFILKNMSGHFLIKPSSYSLVVGSQWQPSLFSSLLSLPEWMPRNKDYPEHIYLRHKKIHDGTTNAEPLLESCRGFNV</sequence>
<proteinExistence type="predicted"/>